<reference evidence="1" key="1">
    <citation type="submission" date="2014-05" db="EMBL/GenBank/DDBJ databases">
        <authorList>
            <person name="Pacey E."/>
            <person name="Bowman C.A."/>
            <person name="Russell D.A."/>
            <person name="Pope W.H."/>
            <person name="Jacobs-Sera D."/>
            <person name="Hendrix R.W."/>
            <person name="Hatfull G.F."/>
        </authorList>
    </citation>
    <scope>NUCLEOTIDE SEQUENCE [LARGE SCALE GENOMIC DNA]</scope>
</reference>
<proteinExistence type="predicted"/>
<protein>
    <submittedName>
        <fullName evidence="1">Uncharacterized protein</fullName>
    </submittedName>
</protein>
<sequence length="73" mass="8546">MAKTRIPARDGRFKVLPEYDRRGWIVGWVVSRNGKDYGMWFQHDRAMAAAQTLAEHYDSPVRKPNSPREEGER</sequence>
<evidence type="ECO:0000313" key="1">
    <source>
        <dbReference type="EMBL" id="AII28349.1"/>
    </source>
</evidence>
<organism evidence="1 2">
    <name type="scientific">Mycobacterium phage YungJamal</name>
    <dbReference type="NCBI Taxonomy" id="1505226"/>
    <lineage>
        <taxon>Viruses</taxon>
        <taxon>Duplodnaviria</taxon>
        <taxon>Heunggongvirae</taxon>
        <taxon>Uroviricota</taxon>
        <taxon>Caudoviricetes</taxon>
        <taxon>Corndogvirus</taxon>
        <taxon>Mycobacterium phage Corndog</taxon>
    </lineage>
</organism>
<dbReference type="EMBL" id="KJ829260">
    <property type="protein sequence ID" value="AII28349.1"/>
    <property type="molecule type" value="Genomic_DNA"/>
</dbReference>
<evidence type="ECO:0000313" key="2">
    <source>
        <dbReference type="Proteomes" id="UP000028668"/>
    </source>
</evidence>
<dbReference type="Proteomes" id="UP000028668">
    <property type="component" value="Segment"/>
</dbReference>
<name>A0A076G8R3_BPMCO</name>
<accession>A0A076G8R3</accession>
<gene>
    <name evidence="1" type="primary">110</name>
    <name evidence="1" type="ORF">PBI_YUNGJAMAL_110</name>
</gene>